<feature type="transmembrane region" description="Helical" evidence="1">
    <location>
        <begin position="7"/>
        <end position="31"/>
    </location>
</feature>
<dbReference type="EMBL" id="JBHSOZ010000004">
    <property type="protein sequence ID" value="MFC5713124.1"/>
    <property type="molecule type" value="Genomic_DNA"/>
</dbReference>
<name>A0ABW0YL61_9BACI</name>
<keyword evidence="1" id="KW-0812">Transmembrane</keyword>
<feature type="domain" description="DUF4064" evidence="2">
    <location>
        <begin position="2"/>
        <end position="108"/>
    </location>
</feature>
<evidence type="ECO:0000313" key="4">
    <source>
        <dbReference type="Proteomes" id="UP001596142"/>
    </source>
</evidence>
<evidence type="ECO:0000259" key="2">
    <source>
        <dbReference type="Pfam" id="PF13273"/>
    </source>
</evidence>
<evidence type="ECO:0000313" key="3">
    <source>
        <dbReference type="EMBL" id="MFC5713124.1"/>
    </source>
</evidence>
<accession>A0ABW0YL61</accession>
<feature type="transmembrane region" description="Helical" evidence="1">
    <location>
        <begin position="98"/>
        <end position="131"/>
    </location>
</feature>
<feature type="transmembrane region" description="Helical" evidence="1">
    <location>
        <begin position="65"/>
        <end position="86"/>
    </location>
</feature>
<keyword evidence="4" id="KW-1185">Reference proteome</keyword>
<dbReference type="RefSeq" id="WP_157842885.1">
    <property type="nucleotide sequence ID" value="NZ_JBHSOZ010000004.1"/>
</dbReference>
<protein>
    <submittedName>
        <fullName evidence="3">DUF4064 domain-containing protein</fullName>
    </submittedName>
</protein>
<evidence type="ECO:0000256" key="1">
    <source>
        <dbReference type="SAM" id="Phobius"/>
    </source>
</evidence>
<dbReference type="InterPro" id="IPR025273">
    <property type="entry name" value="DUF4064"/>
</dbReference>
<dbReference type="Pfam" id="PF13273">
    <property type="entry name" value="DUF4064"/>
    <property type="match status" value="1"/>
</dbReference>
<gene>
    <name evidence="3" type="ORF">ACFPU1_10040</name>
</gene>
<organism evidence="3 4">
    <name type="scientific">Thalassorhabdus alkalitolerans</name>
    <dbReference type="NCBI Taxonomy" id="2282697"/>
    <lineage>
        <taxon>Bacteria</taxon>
        <taxon>Bacillati</taxon>
        <taxon>Bacillota</taxon>
        <taxon>Bacilli</taxon>
        <taxon>Bacillales</taxon>
        <taxon>Bacillaceae</taxon>
        <taxon>Thalassorhabdus</taxon>
    </lineage>
</organism>
<proteinExistence type="predicted"/>
<reference evidence="4" key="1">
    <citation type="journal article" date="2019" name="Int. J. Syst. Evol. Microbiol.">
        <title>The Global Catalogue of Microorganisms (GCM) 10K type strain sequencing project: providing services to taxonomists for standard genome sequencing and annotation.</title>
        <authorList>
            <consortium name="The Broad Institute Genomics Platform"/>
            <consortium name="The Broad Institute Genome Sequencing Center for Infectious Disease"/>
            <person name="Wu L."/>
            <person name="Ma J."/>
        </authorList>
    </citation>
    <scope>NUCLEOTIDE SEQUENCE [LARGE SCALE GENOMIC DNA]</scope>
    <source>
        <strain evidence="4">CECT 7184</strain>
    </source>
</reference>
<dbReference type="Proteomes" id="UP001596142">
    <property type="component" value="Unassembled WGS sequence"/>
</dbReference>
<sequence length="143" mass="15188">MKRTGEVTLGIIGVVLSGLVSILGFTLTTFMDSQEFQQQLSQEMAQDPAMGTEEVNMVIGMLGTFGWAIIISSILGAVLGIIAVINIRGGKRRILAGILFLITAVIVGIGTLGFAFVPAILFLIAGIMALVRKPKPPENEPVY</sequence>
<keyword evidence="1" id="KW-1133">Transmembrane helix</keyword>
<keyword evidence="1" id="KW-0472">Membrane</keyword>
<comment type="caution">
    <text evidence="3">The sequence shown here is derived from an EMBL/GenBank/DDBJ whole genome shotgun (WGS) entry which is preliminary data.</text>
</comment>